<dbReference type="EMBL" id="JAHUTI010004012">
    <property type="protein sequence ID" value="MED6233927.1"/>
    <property type="molecule type" value="Genomic_DNA"/>
</dbReference>
<feature type="compositionally biased region" description="Polar residues" evidence="1">
    <location>
        <begin position="52"/>
        <end position="62"/>
    </location>
</feature>
<dbReference type="Proteomes" id="UP001345963">
    <property type="component" value="Unassembled WGS sequence"/>
</dbReference>
<evidence type="ECO:0000313" key="3">
    <source>
        <dbReference type="Proteomes" id="UP001345963"/>
    </source>
</evidence>
<evidence type="ECO:0000313" key="2">
    <source>
        <dbReference type="EMBL" id="MED6233927.1"/>
    </source>
</evidence>
<name>A0ABU7A754_9TELE</name>
<accession>A0ABU7A754</accession>
<proteinExistence type="predicted"/>
<evidence type="ECO:0000256" key="1">
    <source>
        <dbReference type="SAM" id="MobiDB-lite"/>
    </source>
</evidence>
<reference evidence="2 3" key="1">
    <citation type="submission" date="2021-07" db="EMBL/GenBank/DDBJ databases">
        <authorList>
            <person name="Palmer J.M."/>
        </authorList>
    </citation>
    <scope>NUCLEOTIDE SEQUENCE [LARGE SCALE GENOMIC DNA]</scope>
    <source>
        <strain evidence="2 3">AT_MEX2019</strain>
        <tissue evidence="2">Muscle</tissue>
    </source>
</reference>
<gene>
    <name evidence="2" type="ORF">ATANTOWER_019191</name>
</gene>
<feature type="compositionally biased region" description="Basic and acidic residues" evidence="1">
    <location>
        <begin position="81"/>
        <end position="93"/>
    </location>
</feature>
<feature type="region of interest" description="Disordered" evidence="1">
    <location>
        <begin position="31"/>
        <end position="123"/>
    </location>
</feature>
<feature type="compositionally biased region" description="Basic and acidic residues" evidence="1">
    <location>
        <begin position="110"/>
        <end position="123"/>
    </location>
</feature>
<organism evidence="2 3">
    <name type="scientific">Ataeniobius toweri</name>
    <dbReference type="NCBI Taxonomy" id="208326"/>
    <lineage>
        <taxon>Eukaryota</taxon>
        <taxon>Metazoa</taxon>
        <taxon>Chordata</taxon>
        <taxon>Craniata</taxon>
        <taxon>Vertebrata</taxon>
        <taxon>Euteleostomi</taxon>
        <taxon>Actinopterygii</taxon>
        <taxon>Neopterygii</taxon>
        <taxon>Teleostei</taxon>
        <taxon>Neoteleostei</taxon>
        <taxon>Acanthomorphata</taxon>
        <taxon>Ovalentaria</taxon>
        <taxon>Atherinomorphae</taxon>
        <taxon>Cyprinodontiformes</taxon>
        <taxon>Goodeidae</taxon>
        <taxon>Ataeniobius</taxon>
    </lineage>
</organism>
<sequence length="123" mass="13071">MRPLDSIIQVLSSSSSPVSLSTLQALLSLSTHKAQSSSSPPLPPPDELKASALSTEGQSEASASAYATEGQPNVCSPATEGQHDILEGFEDKPPPPCDEGIQLDLPQSQEPRRQFHLRSSEVH</sequence>
<protein>
    <submittedName>
        <fullName evidence="2">Uncharacterized protein</fullName>
    </submittedName>
</protein>
<keyword evidence="3" id="KW-1185">Reference proteome</keyword>
<comment type="caution">
    <text evidence="2">The sequence shown here is derived from an EMBL/GenBank/DDBJ whole genome shotgun (WGS) entry which is preliminary data.</text>
</comment>